<dbReference type="AlphaFoldDB" id="A0A511UV54"/>
<dbReference type="InterPro" id="IPR002509">
    <property type="entry name" value="NODB_dom"/>
</dbReference>
<dbReference type="RefSeq" id="WP_146935770.1">
    <property type="nucleotide sequence ID" value="NZ_BJXW01000008.1"/>
</dbReference>
<dbReference type="Pfam" id="PF01522">
    <property type="entry name" value="Polysacc_deac_1"/>
    <property type="match status" value="1"/>
</dbReference>
<proteinExistence type="predicted"/>
<protein>
    <submittedName>
        <fullName evidence="2">Chitooligosaccharide deacetylase</fullName>
    </submittedName>
</protein>
<dbReference type="PROSITE" id="PS51677">
    <property type="entry name" value="NODB"/>
    <property type="match status" value="1"/>
</dbReference>
<name>A0A511UV54_9BACI</name>
<dbReference type="InterPro" id="IPR014228">
    <property type="entry name" value="Spore_polysacc_deacetyl_YlxY"/>
</dbReference>
<dbReference type="CDD" id="cd10950">
    <property type="entry name" value="CE4_BsYlxY_like"/>
    <property type="match status" value="1"/>
</dbReference>
<dbReference type="OrthoDB" id="9812065at2"/>
<dbReference type="InterPro" id="IPR050248">
    <property type="entry name" value="Polysacc_deacetylase_ArnD"/>
</dbReference>
<dbReference type="GO" id="GO:0016020">
    <property type="term" value="C:membrane"/>
    <property type="evidence" value="ECO:0007669"/>
    <property type="project" value="TreeGrafter"/>
</dbReference>
<organism evidence="2 3">
    <name type="scientific">Cerasibacillus quisquiliarum</name>
    <dbReference type="NCBI Taxonomy" id="227865"/>
    <lineage>
        <taxon>Bacteria</taxon>
        <taxon>Bacillati</taxon>
        <taxon>Bacillota</taxon>
        <taxon>Bacilli</taxon>
        <taxon>Bacillales</taxon>
        <taxon>Bacillaceae</taxon>
        <taxon>Cerasibacillus</taxon>
    </lineage>
</organism>
<dbReference type="PANTHER" id="PTHR10587:SF80">
    <property type="entry name" value="CHITOOLIGOSACCHARIDE DEACETYLASE"/>
    <property type="match status" value="1"/>
</dbReference>
<sequence length="312" mass="36111">MIRWQQFAQLLVFIILVILTWNVPNHPLVKDVSYMTVSKPNDLLYKEIKAKAKQYEEEPENAYIDDVWKKTPGRNGLKVNLNESYKKMLKTGEFNESYLVFEEVPPKKSLEDIGASPIYRGHPKKNMVSLLINVSWGAEHIPKILDILKKNHVKATFFIEGKWAKEHVEYVQMIDEQGHTIGNHAYDHPDMARMSKQEIEYQIIQTNEILRTITEKKTKWFAPPSGSYSNLVVRAAHQLNMETILWTVDTIDWKKPSVSVMLNRVMNHIHPGATVLMHPTPVIEKGLEQLIDAIKREGYKIGSIDELLSEKR</sequence>
<keyword evidence="3" id="KW-1185">Reference proteome</keyword>
<dbReference type="SUPFAM" id="SSF88713">
    <property type="entry name" value="Glycoside hydrolase/deacetylase"/>
    <property type="match status" value="1"/>
</dbReference>
<dbReference type="GO" id="GO:0016810">
    <property type="term" value="F:hydrolase activity, acting on carbon-nitrogen (but not peptide) bonds"/>
    <property type="evidence" value="ECO:0007669"/>
    <property type="project" value="InterPro"/>
</dbReference>
<comment type="caution">
    <text evidence="2">The sequence shown here is derived from an EMBL/GenBank/DDBJ whole genome shotgun (WGS) entry which is preliminary data.</text>
</comment>
<dbReference type="NCBIfam" id="TIGR02873">
    <property type="entry name" value="spore_ylxY"/>
    <property type="match status" value="1"/>
</dbReference>
<dbReference type="Proteomes" id="UP000321491">
    <property type="component" value="Unassembled WGS sequence"/>
</dbReference>
<accession>A0A511UV54</accession>
<dbReference type="EMBL" id="BJXW01000008">
    <property type="protein sequence ID" value="GEN30475.1"/>
    <property type="molecule type" value="Genomic_DNA"/>
</dbReference>
<reference evidence="2 3" key="1">
    <citation type="submission" date="2019-07" db="EMBL/GenBank/DDBJ databases">
        <title>Whole genome shotgun sequence of Cerasibacillus quisquiliarum NBRC 102429.</title>
        <authorList>
            <person name="Hosoyama A."/>
            <person name="Uohara A."/>
            <person name="Ohji S."/>
            <person name="Ichikawa N."/>
        </authorList>
    </citation>
    <scope>NUCLEOTIDE SEQUENCE [LARGE SCALE GENOMIC DNA]</scope>
    <source>
        <strain evidence="2 3">NBRC 102429</strain>
    </source>
</reference>
<evidence type="ECO:0000313" key="2">
    <source>
        <dbReference type="EMBL" id="GEN30475.1"/>
    </source>
</evidence>
<evidence type="ECO:0000259" key="1">
    <source>
        <dbReference type="PROSITE" id="PS51677"/>
    </source>
</evidence>
<dbReference type="GO" id="GO:0005975">
    <property type="term" value="P:carbohydrate metabolic process"/>
    <property type="evidence" value="ECO:0007669"/>
    <property type="project" value="InterPro"/>
</dbReference>
<gene>
    <name evidence="2" type="ORF">CQU01_07130</name>
</gene>
<dbReference type="InterPro" id="IPR011330">
    <property type="entry name" value="Glyco_hydro/deAcase_b/a-brl"/>
</dbReference>
<evidence type="ECO:0000313" key="3">
    <source>
        <dbReference type="Proteomes" id="UP000321491"/>
    </source>
</evidence>
<dbReference type="Gene3D" id="3.20.20.370">
    <property type="entry name" value="Glycoside hydrolase/deacetylase"/>
    <property type="match status" value="1"/>
</dbReference>
<feature type="domain" description="NodB homology" evidence="1">
    <location>
        <begin position="126"/>
        <end position="302"/>
    </location>
</feature>
<dbReference type="PANTHER" id="PTHR10587">
    <property type="entry name" value="GLYCOSYL TRANSFERASE-RELATED"/>
    <property type="match status" value="1"/>
</dbReference>